<proteinExistence type="predicted"/>
<evidence type="ECO:0000313" key="2">
    <source>
        <dbReference type="Proteomes" id="UP000499080"/>
    </source>
</evidence>
<protein>
    <submittedName>
        <fullName evidence="1">Uncharacterized protein</fullName>
    </submittedName>
</protein>
<sequence>YSYPDYIKVGCVLLTLNLRVKPQSIQGLNTYSSRKVDCFMNNEV</sequence>
<dbReference type="Proteomes" id="UP000499080">
    <property type="component" value="Unassembled WGS sequence"/>
</dbReference>
<dbReference type="AlphaFoldDB" id="A0A4Y2E056"/>
<name>A0A4Y2E056_ARAVE</name>
<feature type="non-terminal residue" evidence="1">
    <location>
        <position position="1"/>
    </location>
</feature>
<comment type="caution">
    <text evidence="1">The sequence shown here is derived from an EMBL/GenBank/DDBJ whole genome shotgun (WGS) entry which is preliminary data.</text>
</comment>
<keyword evidence="2" id="KW-1185">Reference proteome</keyword>
<reference evidence="1 2" key="1">
    <citation type="journal article" date="2019" name="Sci. Rep.">
        <title>Orb-weaving spider Araneus ventricosus genome elucidates the spidroin gene catalogue.</title>
        <authorList>
            <person name="Kono N."/>
            <person name="Nakamura H."/>
            <person name="Ohtoshi R."/>
            <person name="Moran D.A.P."/>
            <person name="Shinohara A."/>
            <person name="Yoshida Y."/>
            <person name="Fujiwara M."/>
            <person name="Mori M."/>
            <person name="Tomita M."/>
            <person name="Arakawa K."/>
        </authorList>
    </citation>
    <scope>NUCLEOTIDE SEQUENCE [LARGE SCALE GENOMIC DNA]</scope>
</reference>
<organism evidence="1 2">
    <name type="scientific">Araneus ventricosus</name>
    <name type="common">Orbweaver spider</name>
    <name type="synonym">Epeira ventricosa</name>
    <dbReference type="NCBI Taxonomy" id="182803"/>
    <lineage>
        <taxon>Eukaryota</taxon>
        <taxon>Metazoa</taxon>
        <taxon>Ecdysozoa</taxon>
        <taxon>Arthropoda</taxon>
        <taxon>Chelicerata</taxon>
        <taxon>Arachnida</taxon>
        <taxon>Araneae</taxon>
        <taxon>Araneomorphae</taxon>
        <taxon>Entelegynae</taxon>
        <taxon>Araneoidea</taxon>
        <taxon>Araneidae</taxon>
        <taxon>Araneus</taxon>
    </lineage>
</organism>
<gene>
    <name evidence="1" type="ORF">AVEN_248511-2_1</name>
</gene>
<evidence type="ECO:0000313" key="1">
    <source>
        <dbReference type="EMBL" id="GBM21686.1"/>
    </source>
</evidence>
<accession>A0A4Y2E056</accession>
<dbReference type="EMBL" id="BGPR01000465">
    <property type="protein sequence ID" value="GBM21686.1"/>
    <property type="molecule type" value="Genomic_DNA"/>
</dbReference>